<evidence type="ECO:0000256" key="3">
    <source>
        <dbReference type="ARBA" id="ARBA00022989"/>
    </source>
</evidence>
<dbReference type="Gene3D" id="1.20.1420.30">
    <property type="entry name" value="NCX, central ion-binding region"/>
    <property type="match status" value="2"/>
</dbReference>
<feature type="transmembrane region" description="Helical" evidence="5">
    <location>
        <begin position="177"/>
        <end position="197"/>
    </location>
</feature>
<evidence type="ECO:0000256" key="5">
    <source>
        <dbReference type="SAM" id="Phobius"/>
    </source>
</evidence>
<dbReference type="GO" id="GO:0006874">
    <property type="term" value="P:intracellular calcium ion homeostasis"/>
    <property type="evidence" value="ECO:0007669"/>
    <property type="project" value="TreeGrafter"/>
</dbReference>
<dbReference type="AlphaFoldDB" id="E1YKE9"/>
<name>E1YKE9_9BACT</name>
<proteinExistence type="predicted"/>
<evidence type="ECO:0000256" key="2">
    <source>
        <dbReference type="ARBA" id="ARBA00022692"/>
    </source>
</evidence>
<accession>E1YKE9</accession>
<feature type="transmembrane region" description="Helical" evidence="5">
    <location>
        <begin position="86"/>
        <end position="105"/>
    </location>
</feature>
<dbReference type="InterPro" id="IPR044880">
    <property type="entry name" value="NCX_ion-bd_dom_sf"/>
</dbReference>
<gene>
    <name evidence="7" type="ORF">N47_E40940</name>
</gene>
<feature type="transmembrane region" description="Helical" evidence="5">
    <location>
        <begin position="17"/>
        <end position="35"/>
    </location>
</feature>
<feature type="transmembrane region" description="Helical" evidence="5">
    <location>
        <begin position="203"/>
        <end position="221"/>
    </location>
</feature>
<feature type="transmembrane region" description="Helical" evidence="5">
    <location>
        <begin position="47"/>
        <end position="66"/>
    </location>
</feature>
<feature type="transmembrane region" description="Helical" evidence="5">
    <location>
        <begin position="141"/>
        <end position="157"/>
    </location>
</feature>
<feature type="domain" description="Sodium/calcium exchanger membrane region" evidence="6">
    <location>
        <begin position="180"/>
        <end position="316"/>
    </location>
</feature>
<feature type="transmembrane region" description="Helical" evidence="5">
    <location>
        <begin position="275"/>
        <end position="291"/>
    </location>
</feature>
<sequence length="323" mass="33404">MNFVLCRYEGEVVMNEYVALAIGIICAGIGGELFVRGAVGLASLARISPGIIGATVAAFATSSPELSVSISSALAEKPQIVLGDALGSNVVNVALILGLALVISGIQSPRDSVKRDLPVALLIPIVTGVLLLDGVLSRIDGALMLGMFIAWLIAAIIEARMQRSASSEVLGEHSKRLIIASCVAGLLLLISAGNLIVLGAKEIAISFGISEFIVGATIVAIGTSVPELATTIIAKLRGHDEVGLGTILGSNIFNGIFIIAIAALIHPIVVPLRDVVATLVFGILAVVFVFPPRNGFIERRRGVLLVALYIGYLVTTVLQSGAA</sequence>
<feature type="transmembrane region" description="Helical" evidence="5">
    <location>
        <begin position="303"/>
        <end position="322"/>
    </location>
</feature>
<keyword evidence="4 5" id="KW-0472">Membrane</keyword>
<dbReference type="Pfam" id="PF01699">
    <property type="entry name" value="Na_Ca_ex"/>
    <property type="match status" value="2"/>
</dbReference>
<feature type="domain" description="Sodium/calcium exchanger membrane region" evidence="6">
    <location>
        <begin position="17"/>
        <end position="156"/>
    </location>
</feature>
<dbReference type="GO" id="GO:0005886">
    <property type="term" value="C:plasma membrane"/>
    <property type="evidence" value="ECO:0007669"/>
    <property type="project" value="TreeGrafter"/>
</dbReference>
<reference evidence="7" key="1">
    <citation type="journal article" date="2011" name="Environ. Microbiol.">
        <title>Genomic insights into the metabolic potential of the polycyclic aromatic hydrocarbon degrading sulfate-reducing Deltaproteobacterium N47.</title>
        <authorList>
            <person name="Bergmann F."/>
            <person name="Selesi D."/>
            <person name="Weinmaier T."/>
            <person name="Tischler P."/>
            <person name="Rattei T."/>
            <person name="Meckenstock R.U."/>
        </authorList>
    </citation>
    <scope>NUCLEOTIDE SEQUENCE</scope>
</reference>
<organism evidence="7">
    <name type="scientific">uncultured Desulfobacterium sp</name>
    <dbReference type="NCBI Taxonomy" id="201089"/>
    <lineage>
        <taxon>Bacteria</taxon>
        <taxon>Pseudomonadati</taxon>
        <taxon>Thermodesulfobacteriota</taxon>
        <taxon>Desulfobacteria</taxon>
        <taxon>Desulfobacterales</taxon>
        <taxon>Desulfobacteriaceae</taxon>
        <taxon>Desulfobacterium</taxon>
        <taxon>environmental samples</taxon>
    </lineage>
</organism>
<feature type="transmembrane region" description="Helical" evidence="5">
    <location>
        <begin position="242"/>
        <end position="269"/>
    </location>
</feature>
<dbReference type="InterPro" id="IPR004837">
    <property type="entry name" value="NaCa_Exmemb"/>
</dbReference>
<evidence type="ECO:0000259" key="6">
    <source>
        <dbReference type="Pfam" id="PF01699"/>
    </source>
</evidence>
<evidence type="ECO:0000256" key="1">
    <source>
        <dbReference type="ARBA" id="ARBA00004141"/>
    </source>
</evidence>
<dbReference type="GO" id="GO:0008273">
    <property type="term" value="F:calcium, potassium:sodium antiporter activity"/>
    <property type="evidence" value="ECO:0007669"/>
    <property type="project" value="TreeGrafter"/>
</dbReference>
<dbReference type="PANTHER" id="PTHR10846">
    <property type="entry name" value="SODIUM/POTASSIUM/CALCIUM EXCHANGER"/>
    <property type="match status" value="1"/>
</dbReference>
<dbReference type="PANTHER" id="PTHR10846:SF8">
    <property type="entry name" value="INNER MEMBRANE PROTEIN YRBG"/>
    <property type="match status" value="1"/>
</dbReference>
<keyword evidence="2 5" id="KW-0812">Transmembrane</keyword>
<protein>
    <recommendedName>
        <fullName evidence="6">Sodium/calcium exchanger membrane region domain-containing protein</fullName>
    </recommendedName>
</protein>
<comment type="subcellular location">
    <subcellularLocation>
        <location evidence="1">Membrane</location>
        <topology evidence="1">Multi-pass membrane protein</topology>
    </subcellularLocation>
</comment>
<dbReference type="InterPro" id="IPR004481">
    <property type="entry name" value="K/Na/Ca-exchanger"/>
</dbReference>
<evidence type="ECO:0000256" key="4">
    <source>
        <dbReference type="ARBA" id="ARBA00023136"/>
    </source>
</evidence>
<dbReference type="EMBL" id="FR695877">
    <property type="protein sequence ID" value="CBX30582.1"/>
    <property type="molecule type" value="Genomic_DNA"/>
</dbReference>
<dbReference type="GO" id="GO:0005262">
    <property type="term" value="F:calcium channel activity"/>
    <property type="evidence" value="ECO:0007669"/>
    <property type="project" value="TreeGrafter"/>
</dbReference>
<keyword evidence="3 5" id="KW-1133">Transmembrane helix</keyword>
<evidence type="ECO:0000313" key="7">
    <source>
        <dbReference type="EMBL" id="CBX30582.1"/>
    </source>
</evidence>